<name>A0A7E5X3I9_TRINI</name>
<evidence type="ECO:0000256" key="5">
    <source>
        <dbReference type="ARBA" id="ARBA00022723"/>
    </source>
</evidence>
<dbReference type="GO" id="GO:0004518">
    <property type="term" value="F:nuclease activity"/>
    <property type="evidence" value="ECO:0007669"/>
    <property type="project" value="UniProtKB-KW"/>
</dbReference>
<evidence type="ECO:0000313" key="10">
    <source>
        <dbReference type="RefSeq" id="XP_026746997.1"/>
    </source>
</evidence>
<evidence type="ECO:0000259" key="8">
    <source>
        <dbReference type="Pfam" id="PF13359"/>
    </source>
</evidence>
<dbReference type="InterPro" id="IPR045249">
    <property type="entry name" value="HARBI1-like"/>
</dbReference>
<dbReference type="GO" id="GO:0046872">
    <property type="term" value="F:metal ion binding"/>
    <property type="evidence" value="ECO:0007669"/>
    <property type="project" value="UniProtKB-KW"/>
</dbReference>
<evidence type="ECO:0000313" key="9">
    <source>
        <dbReference type="Proteomes" id="UP000322000"/>
    </source>
</evidence>
<dbReference type="Pfam" id="PF13359">
    <property type="entry name" value="DDE_Tnp_4"/>
    <property type="match status" value="1"/>
</dbReference>
<protein>
    <submittedName>
        <fullName evidence="10">Nuclease HARBI1</fullName>
    </submittedName>
</protein>
<dbReference type="Proteomes" id="UP000322000">
    <property type="component" value="Unplaced"/>
</dbReference>
<keyword evidence="7" id="KW-0539">Nucleus</keyword>
<feature type="non-terminal residue" evidence="10">
    <location>
        <position position="306"/>
    </location>
</feature>
<accession>A0A7E5X3I9</accession>
<dbReference type="GeneID" id="113508239"/>
<keyword evidence="5" id="KW-0479">Metal-binding</keyword>
<dbReference type="OrthoDB" id="6509413at2759"/>
<dbReference type="InParanoid" id="A0A7E5X3I9"/>
<evidence type="ECO:0000256" key="4">
    <source>
        <dbReference type="ARBA" id="ARBA00022722"/>
    </source>
</evidence>
<dbReference type="InterPro" id="IPR027806">
    <property type="entry name" value="HARBI1_dom"/>
</dbReference>
<keyword evidence="9" id="KW-1185">Reference proteome</keyword>
<feature type="domain" description="DDE Tnp4" evidence="8">
    <location>
        <begin position="118"/>
        <end position="203"/>
    </location>
</feature>
<dbReference type="PANTHER" id="PTHR22930:SF289">
    <property type="entry name" value="DDE TNP4 DOMAIN-CONTAINING PROTEIN-RELATED"/>
    <property type="match status" value="1"/>
</dbReference>
<keyword evidence="6" id="KW-0378">Hydrolase</keyword>
<evidence type="ECO:0000256" key="6">
    <source>
        <dbReference type="ARBA" id="ARBA00022801"/>
    </source>
</evidence>
<proteinExistence type="inferred from homology"/>
<dbReference type="AlphaFoldDB" id="A0A7E5X3I9"/>
<dbReference type="PANTHER" id="PTHR22930">
    <property type="match status" value="1"/>
</dbReference>
<comment type="subcellular location">
    <subcellularLocation>
        <location evidence="2">Nucleus</location>
    </subcellularLocation>
</comment>
<evidence type="ECO:0000256" key="2">
    <source>
        <dbReference type="ARBA" id="ARBA00004123"/>
    </source>
</evidence>
<organism evidence="9 10">
    <name type="scientific">Trichoplusia ni</name>
    <name type="common">Cabbage looper</name>
    <dbReference type="NCBI Taxonomy" id="7111"/>
    <lineage>
        <taxon>Eukaryota</taxon>
        <taxon>Metazoa</taxon>
        <taxon>Ecdysozoa</taxon>
        <taxon>Arthropoda</taxon>
        <taxon>Hexapoda</taxon>
        <taxon>Insecta</taxon>
        <taxon>Pterygota</taxon>
        <taxon>Neoptera</taxon>
        <taxon>Endopterygota</taxon>
        <taxon>Lepidoptera</taxon>
        <taxon>Glossata</taxon>
        <taxon>Ditrysia</taxon>
        <taxon>Noctuoidea</taxon>
        <taxon>Noctuidae</taxon>
        <taxon>Plusiinae</taxon>
        <taxon>Trichoplusia</taxon>
    </lineage>
</organism>
<dbReference type="RefSeq" id="XP_026746997.1">
    <property type="nucleotide sequence ID" value="XM_026891196.1"/>
</dbReference>
<reference evidence="10" key="1">
    <citation type="submission" date="2025-08" db="UniProtKB">
        <authorList>
            <consortium name="RefSeq"/>
        </authorList>
    </citation>
    <scope>IDENTIFICATION</scope>
</reference>
<gene>
    <name evidence="10" type="primary">LOC113508239</name>
</gene>
<evidence type="ECO:0000256" key="7">
    <source>
        <dbReference type="ARBA" id="ARBA00023242"/>
    </source>
</evidence>
<dbReference type="KEGG" id="tnl:113508239"/>
<evidence type="ECO:0000256" key="3">
    <source>
        <dbReference type="ARBA" id="ARBA00006958"/>
    </source>
</evidence>
<dbReference type="GO" id="GO:0005634">
    <property type="term" value="C:nucleus"/>
    <property type="evidence" value="ECO:0007669"/>
    <property type="project" value="UniProtKB-SubCell"/>
</dbReference>
<sequence>MSLMSQQSTSRSIREVTAALNHPLIQRKWIKFPQTRRERDAVKLRFFEKFSIPSVIGCIDGTHIAIIRPSENEERFFNRKHFHSRNVMVVSQYFWLLLNCNSLLMKLVKYLCFIYFQIADSDLRILSVDASFGGASHDSFVWNQHPVKQHLIELNNNGETVFREYMMTPIVDAHQGSPEEYYTKLHCTARNTVERTIDVLKNRIYFDQDENTAEYGKDYPTVTSQESTSSTAAELRQGIKKRNVLVQQLWASRRHTNSGNELTAKLELPVANSCPPITVTNLLSRADNIGKLSAVPPPVRLIEDES</sequence>
<keyword evidence="4" id="KW-0540">Nuclease</keyword>
<comment type="cofactor">
    <cofactor evidence="1">
        <name>a divalent metal cation</name>
        <dbReference type="ChEBI" id="CHEBI:60240"/>
    </cofactor>
</comment>
<dbReference type="GO" id="GO:0016787">
    <property type="term" value="F:hydrolase activity"/>
    <property type="evidence" value="ECO:0007669"/>
    <property type="project" value="UniProtKB-KW"/>
</dbReference>
<comment type="similarity">
    <text evidence="3">Belongs to the HARBI1 family.</text>
</comment>
<evidence type="ECO:0000256" key="1">
    <source>
        <dbReference type="ARBA" id="ARBA00001968"/>
    </source>
</evidence>